<dbReference type="PROSITE" id="PS50893">
    <property type="entry name" value="ABC_TRANSPORTER_2"/>
    <property type="match status" value="1"/>
</dbReference>
<dbReference type="InterPro" id="IPR050153">
    <property type="entry name" value="Metal_Ion_Import_ABC"/>
</dbReference>
<proteinExistence type="predicted"/>
<dbReference type="GO" id="GO:0016887">
    <property type="term" value="F:ATP hydrolysis activity"/>
    <property type="evidence" value="ECO:0007669"/>
    <property type="project" value="InterPro"/>
</dbReference>
<sequence>MPHTTPTIALQTHGLTTGYDNPVLHLLENMSLTLHAGELVCLMGPNGVGKSTLMRTLAGLQQPLAGSVTLAGGAGMPREHQVAVVLTEKIAGMNMTVYELVTFGRYPYLDWNMRLREEDKKIIGQAISQTRIHSFTHKKLYELSDGQLQLVMIARALAQDTAMILLDEPTAHLDLNNRVEIMKLLQRLARDTGKAILVATHELDLALQTADILWVAGKDKTLVTGLPEDLVLQGTLDEIFQLKGFDLKTGQIYHTAFRNKTVALHGDGYIYRWTRNALERNGYTIATASTPTDITLSIETTDHPAWRLQRGTETKVYSSLKEVLQTLTL</sequence>
<keyword evidence="6" id="KW-1185">Reference proteome</keyword>
<dbReference type="SUPFAM" id="SSF52540">
    <property type="entry name" value="P-loop containing nucleoside triphosphate hydrolases"/>
    <property type="match status" value="1"/>
</dbReference>
<protein>
    <submittedName>
        <fullName evidence="5">ABC transporter ATP-binding protein</fullName>
    </submittedName>
</protein>
<dbReference type="EMBL" id="JAHESC010000023">
    <property type="protein sequence ID" value="MBT1688206.1"/>
    <property type="molecule type" value="Genomic_DNA"/>
</dbReference>
<evidence type="ECO:0000256" key="1">
    <source>
        <dbReference type="ARBA" id="ARBA00022448"/>
    </source>
</evidence>
<dbReference type="CDD" id="cd03214">
    <property type="entry name" value="ABC_Iron-Siderophores_B12_Hemin"/>
    <property type="match status" value="1"/>
</dbReference>
<dbReference type="InterPro" id="IPR003593">
    <property type="entry name" value="AAA+_ATPase"/>
</dbReference>
<dbReference type="GO" id="GO:0005524">
    <property type="term" value="F:ATP binding"/>
    <property type="evidence" value="ECO:0007669"/>
    <property type="project" value="UniProtKB-KW"/>
</dbReference>
<dbReference type="InterPro" id="IPR003439">
    <property type="entry name" value="ABC_transporter-like_ATP-bd"/>
</dbReference>
<dbReference type="Pfam" id="PF00005">
    <property type="entry name" value="ABC_tran"/>
    <property type="match status" value="1"/>
</dbReference>
<gene>
    <name evidence="5" type="ORF">KK078_16665</name>
</gene>
<dbReference type="PANTHER" id="PTHR42734:SF21">
    <property type="entry name" value="IRON ABC TRANSPORTER, ATP-BINDING PROTEIN"/>
    <property type="match status" value="1"/>
</dbReference>
<dbReference type="PANTHER" id="PTHR42734">
    <property type="entry name" value="METAL TRANSPORT SYSTEM ATP-BINDING PROTEIN TM_0124-RELATED"/>
    <property type="match status" value="1"/>
</dbReference>
<reference evidence="5 6" key="1">
    <citation type="submission" date="2021-05" db="EMBL/GenBank/DDBJ databases">
        <title>A Polyphasic approach of four new species of the genus Ohtaekwangia: Ohtaekwangia histidinii sp. nov., Ohtaekwangia cretensis sp. nov., Ohtaekwangia indiensis sp. nov., Ohtaekwangia reichenbachii sp. nov. from diverse environment.</title>
        <authorList>
            <person name="Octaviana S."/>
        </authorList>
    </citation>
    <scope>NUCLEOTIDE SEQUENCE [LARGE SCALE GENOMIC DNA]</scope>
    <source>
        <strain evidence="5 6">PWU37</strain>
    </source>
</reference>
<keyword evidence="1" id="KW-0813">Transport</keyword>
<evidence type="ECO:0000256" key="2">
    <source>
        <dbReference type="ARBA" id="ARBA00022741"/>
    </source>
</evidence>
<organism evidence="5 6">
    <name type="scientific">Dawidia soli</name>
    <dbReference type="NCBI Taxonomy" id="2782352"/>
    <lineage>
        <taxon>Bacteria</taxon>
        <taxon>Pseudomonadati</taxon>
        <taxon>Bacteroidota</taxon>
        <taxon>Cytophagia</taxon>
        <taxon>Cytophagales</taxon>
        <taxon>Chryseotaleaceae</taxon>
        <taxon>Dawidia</taxon>
    </lineage>
</organism>
<feature type="domain" description="ABC transporter" evidence="4">
    <location>
        <begin position="10"/>
        <end position="243"/>
    </location>
</feature>
<evidence type="ECO:0000313" key="6">
    <source>
        <dbReference type="Proteomes" id="UP001319180"/>
    </source>
</evidence>
<evidence type="ECO:0000259" key="4">
    <source>
        <dbReference type="PROSITE" id="PS50893"/>
    </source>
</evidence>
<dbReference type="SMART" id="SM00382">
    <property type="entry name" value="AAA"/>
    <property type="match status" value="1"/>
</dbReference>
<accession>A0AAP2GID9</accession>
<keyword evidence="3 5" id="KW-0067">ATP-binding</keyword>
<keyword evidence="2" id="KW-0547">Nucleotide-binding</keyword>
<evidence type="ECO:0000313" key="5">
    <source>
        <dbReference type="EMBL" id="MBT1688206.1"/>
    </source>
</evidence>
<dbReference type="Gene3D" id="3.40.50.300">
    <property type="entry name" value="P-loop containing nucleotide triphosphate hydrolases"/>
    <property type="match status" value="1"/>
</dbReference>
<comment type="caution">
    <text evidence="5">The sequence shown here is derived from an EMBL/GenBank/DDBJ whole genome shotgun (WGS) entry which is preliminary data.</text>
</comment>
<name>A0AAP2GID9_9BACT</name>
<evidence type="ECO:0000256" key="3">
    <source>
        <dbReference type="ARBA" id="ARBA00022840"/>
    </source>
</evidence>
<dbReference type="Proteomes" id="UP001319180">
    <property type="component" value="Unassembled WGS sequence"/>
</dbReference>
<dbReference type="AlphaFoldDB" id="A0AAP2GID9"/>
<dbReference type="InterPro" id="IPR027417">
    <property type="entry name" value="P-loop_NTPase"/>
</dbReference>
<dbReference type="RefSeq" id="WP_254091433.1">
    <property type="nucleotide sequence ID" value="NZ_JAHESC010000023.1"/>
</dbReference>